<protein>
    <submittedName>
        <fullName evidence="1">Uncharacterized protein</fullName>
    </submittedName>
</protein>
<name>A0A3B1D8L7_9ZZZZ</name>
<sequence length="217" mass="25613">MSVVDLSISKKEQDSIKLEDINNTLREEVLEYAKNFKTSWLHLGRHLYAIWQDKLYYSWNFEKFEDYTEKELGIKKSLCTKLLKTYLFVEQDEPEYLKEGFVENRETLKVPNYDAIDVLRMAKRKKELNVEDYQKLRGDVFERGIEAGAVRKDLASIMKERKPIDPEEERENRNEAAIKKLINAIESFKKDMAVLKMIPDEIVEEVRGIEEKLAGQI</sequence>
<evidence type="ECO:0000313" key="1">
    <source>
        <dbReference type="EMBL" id="VAX37072.1"/>
    </source>
</evidence>
<proteinExistence type="predicted"/>
<accession>A0A3B1D8L7</accession>
<dbReference type="AlphaFoldDB" id="A0A3B1D8L7"/>
<reference evidence="1" key="1">
    <citation type="submission" date="2018-06" db="EMBL/GenBank/DDBJ databases">
        <authorList>
            <person name="Zhirakovskaya E."/>
        </authorList>
    </citation>
    <scope>NUCLEOTIDE SEQUENCE</scope>
</reference>
<gene>
    <name evidence="1" type="ORF">MNBD_UNCLBAC01-1595</name>
</gene>
<organism evidence="1">
    <name type="scientific">hydrothermal vent metagenome</name>
    <dbReference type="NCBI Taxonomy" id="652676"/>
    <lineage>
        <taxon>unclassified sequences</taxon>
        <taxon>metagenomes</taxon>
        <taxon>ecological metagenomes</taxon>
    </lineage>
</organism>
<dbReference type="EMBL" id="UOGJ01000119">
    <property type="protein sequence ID" value="VAX37072.1"/>
    <property type="molecule type" value="Genomic_DNA"/>
</dbReference>